<reference evidence="1 2" key="1">
    <citation type="journal article" date="2014" name="Agronomy (Basel)">
        <title>A Draft Genome Sequence for Ensete ventricosum, the Drought-Tolerant Tree Against Hunger.</title>
        <authorList>
            <person name="Harrison J."/>
            <person name="Moore K.A."/>
            <person name="Paszkiewicz K."/>
            <person name="Jones T."/>
            <person name="Grant M."/>
            <person name="Ambacheew D."/>
            <person name="Muzemil S."/>
            <person name="Studholme D.J."/>
        </authorList>
    </citation>
    <scope>NUCLEOTIDE SEQUENCE [LARGE SCALE GENOMIC DNA]</scope>
</reference>
<proteinExistence type="predicted"/>
<name>A0A426X116_ENSVE</name>
<organism evidence="1 2">
    <name type="scientific">Ensete ventricosum</name>
    <name type="common">Abyssinian banana</name>
    <name type="synonym">Musa ensete</name>
    <dbReference type="NCBI Taxonomy" id="4639"/>
    <lineage>
        <taxon>Eukaryota</taxon>
        <taxon>Viridiplantae</taxon>
        <taxon>Streptophyta</taxon>
        <taxon>Embryophyta</taxon>
        <taxon>Tracheophyta</taxon>
        <taxon>Spermatophyta</taxon>
        <taxon>Magnoliopsida</taxon>
        <taxon>Liliopsida</taxon>
        <taxon>Zingiberales</taxon>
        <taxon>Musaceae</taxon>
        <taxon>Ensete</taxon>
    </lineage>
</organism>
<evidence type="ECO:0000313" key="2">
    <source>
        <dbReference type="Proteomes" id="UP000287651"/>
    </source>
</evidence>
<sequence>MPMIIIVRTMPRTTSMMVILLHTLWECHQIHTTRYRSMSTEGCLAIFLSTHRALICYLLLHYRMCQICSA</sequence>
<accession>A0A426X116</accession>
<evidence type="ECO:0000313" key="1">
    <source>
        <dbReference type="EMBL" id="RRT33174.1"/>
    </source>
</evidence>
<gene>
    <name evidence="1" type="ORF">B296_00056730</name>
</gene>
<dbReference type="EMBL" id="AMZH03029738">
    <property type="protein sequence ID" value="RRT33174.1"/>
    <property type="molecule type" value="Genomic_DNA"/>
</dbReference>
<dbReference type="AlphaFoldDB" id="A0A426X116"/>
<comment type="caution">
    <text evidence="1">The sequence shown here is derived from an EMBL/GenBank/DDBJ whole genome shotgun (WGS) entry which is preliminary data.</text>
</comment>
<protein>
    <submittedName>
        <fullName evidence="1">Uncharacterized protein</fullName>
    </submittedName>
</protein>
<dbReference type="Proteomes" id="UP000287651">
    <property type="component" value="Unassembled WGS sequence"/>
</dbReference>